<dbReference type="InterPro" id="IPR006447">
    <property type="entry name" value="Myb_dom_plants"/>
</dbReference>
<organism evidence="10 11">
    <name type="scientific">Rubus argutus</name>
    <name type="common">Southern blackberry</name>
    <dbReference type="NCBI Taxonomy" id="59490"/>
    <lineage>
        <taxon>Eukaryota</taxon>
        <taxon>Viridiplantae</taxon>
        <taxon>Streptophyta</taxon>
        <taxon>Embryophyta</taxon>
        <taxon>Tracheophyta</taxon>
        <taxon>Spermatophyta</taxon>
        <taxon>Magnoliopsida</taxon>
        <taxon>eudicotyledons</taxon>
        <taxon>Gunneridae</taxon>
        <taxon>Pentapetalae</taxon>
        <taxon>rosids</taxon>
        <taxon>fabids</taxon>
        <taxon>Rosales</taxon>
        <taxon>Rosaceae</taxon>
        <taxon>Rosoideae</taxon>
        <taxon>Rosoideae incertae sedis</taxon>
        <taxon>Rubus</taxon>
    </lineage>
</organism>
<dbReference type="InterPro" id="IPR009057">
    <property type="entry name" value="Homeodomain-like_sf"/>
</dbReference>
<keyword evidence="3" id="KW-0238">DNA-binding</keyword>
<dbReference type="Gene3D" id="1.10.10.60">
    <property type="entry name" value="Homeodomain-like"/>
    <property type="match status" value="2"/>
</dbReference>
<keyword evidence="5" id="KW-0539">Nucleus</keyword>
<evidence type="ECO:0000256" key="4">
    <source>
        <dbReference type="ARBA" id="ARBA00023163"/>
    </source>
</evidence>
<keyword evidence="2" id="KW-0805">Transcription regulation</keyword>
<dbReference type="PROSITE" id="PS50090">
    <property type="entry name" value="MYB_LIKE"/>
    <property type="match status" value="1"/>
</dbReference>
<dbReference type="PANTHER" id="PTHR44042">
    <property type="entry name" value="DUPLICATED HOMEODOMAIN-LIKE SUPERFAMILY PROTEIN-RELATED"/>
    <property type="match status" value="1"/>
</dbReference>
<accession>A0AAW1YHG1</accession>
<dbReference type="InterPro" id="IPR017884">
    <property type="entry name" value="SANT_dom"/>
</dbReference>
<dbReference type="GO" id="GO:0005634">
    <property type="term" value="C:nucleus"/>
    <property type="evidence" value="ECO:0007669"/>
    <property type="project" value="UniProtKB-SubCell"/>
</dbReference>
<evidence type="ECO:0000256" key="6">
    <source>
        <dbReference type="SAM" id="MobiDB-lite"/>
    </source>
</evidence>
<dbReference type="Proteomes" id="UP001457282">
    <property type="component" value="Unassembled WGS sequence"/>
</dbReference>
<dbReference type="NCBIfam" id="TIGR01557">
    <property type="entry name" value="myb_SHAQKYF"/>
    <property type="match status" value="1"/>
</dbReference>
<keyword evidence="4" id="KW-0804">Transcription</keyword>
<dbReference type="GO" id="GO:0003677">
    <property type="term" value="F:DNA binding"/>
    <property type="evidence" value="ECO:0007669"/>
    <property type="project" value="UniProtKB-KW"/>
</dbReference>
<dbReference type="PANTHER" id="PTHR44042:SF54">
    <property type="entry name" value="MYB-LIKE DNA-BINDING DOMAIN, SHAQKYF CLASS PROTEIN"/>
    <property type="match status" value="1"/>
</dbReference>
<keyword evidence="11" id="KW-1185">Reference proteome</keyword>
<dbReference type="PROSITE" id="PS51293">
    <property type="entry name" value="SANT"/>
    <property type="match status" value="1"/>
</dbReference>
<proteinExistence type="predicted"/>
<reference evidence="10 11" key="1">
    <citation type="journal article" date="2023" name="G3 (Bethesda)">
        <title>A chromosome-length genome assembly and annotation of blackberry (Rubus argutus, cv. 'Hillquist').</title>
        <authorList>
            <person name="Bruna T."/>
            <person name="Aryal R."/>
            <person name="Dudchenko O."/>
            <person name="Sargent D.J."/>
            <person name="Mead D."/>
            <person name="Buti M."/>
            <person name="Cavallini A."/>
            <person name="Hytonen T."/>
            <person name="Andres J."/>
            <person name="Pham M."/>
            <person name="Weisz D."/>
            <person name="Mascagni F."/>
            <person name="Usai G."/>
            <person name="Natali L."/>
            <person name="Bassil N."/>
            <person name="Fernandez G.E."/>
            <person name="Lomsadze A."/>
            <person name="Armour M."/>
            <person name="Olukolu B."/>
            <person name="Poorten T."/>
            <person name="Britton C."/>
            <person name="Davik J."/>
            <person name="Ashrafi H."/>
            <person name="Aiden E.L."/>
            <person name="Borodovsky M."/>
            <person name="Worthington M."/>
        </authorList>
    </citation>
    <scope>NUCLEOTIDE SEQUENCE [LARGE SCALE GENOMIC DNA]</scope>
    <source>
        <strain evidence="10">PI 553951</strain>
    </source>
</reference>
<sequence length="190" mass="21772">MEPYSYFSRALSPSLPYPSPSSSASFQLPPQLGEGSDQWTFEENKRFEIALSEVDLGAPDLFENLQSRVPEKTIWQIKKHFEELFEDIEKIEMGIIPIPEYNTTTTHVKSNPISQPRKKGTTWTDEEHQLFLEGLQKYGKGDWKSIARHCVVSRNPTQVASHAQKYFLRLRNSAESQQNADGECSTSYKL</sequence>
<evidence type="ECO:0000259" key="8">
    <source>
        <dbReference type="PROSITE" id="PS51293"/>
    </source>
</evidence>
<protein>
    <submittedName>
        <fullName evidence="10">Uncharacterized protein</fullName>
    </submittedName>
</protein>
<evidence type="ECO:0000256" key="2">
    <source>
        <dbReference type="ARBA" id="ARBA00023015"/>
    </source>
</evidence>
<name>A0AAW1YHG1_RUBAR</name>
<feature type="compositionally biased region" description="Low complexity" evidence="6">
    <location>
        <begin position="8"/>
        <end position="32"/>
    </location>
</feature>
<evidence type="ECO:0000256" key="5">
    <source>
        <dbReference type="ARBA" id="ARBA00023242"/>
    </source>
</evidence>
<feature type="region of interest" description="Disordered" evidence="6">
    <location>
        <begin position="1"/>
        <end position="37"/>
    </location>
</feature>
<feature type="domain" description="Myb-like" evidence="7">
    <location>
        <begin position="115"/>
        <end position="167"/>
    </location>
</feature>
<evidence type="ECO:0000256" key="3">
    <source>
        <dbReference type="ARBA" id="ARBA00023125"/>
    </source>
</evidence>
<dbReference type="Pfam" id="PF00249">
    <property type="entry name" value="Myb_DNA-binding"/>
    <property type="match status" value="1"/>
</dbReference>
<evidence type="ECO:0000313" key="10">
    <source>
        <dbReference type="EMBL" id="KAK9948217.1"/>
    </source>
</evidence>
<comment type="subcellular location">
    <subcellularLocation>
        <location evidence="1">Nucleus</location>
    </subcellularLocation>
</comment>
<dbReference type="InterPro" id="IPR001005">
    <property type="entry name" value="SANT/Myb"/>
</dbReference>
<dbReference type="FunFam" id="1.10.10.60:FF:000009">
    <property type="entry name" value="transcription factor MYB1R1"/>
    <property type="match status" value="1"/>
</dbReference>
<dbReference type="PROSITE" id="PS51294">
    <property type="entry name" value="HTH_MYB"/>
    <property type="match status" value="1"/>
</dbReference>
<dbReference type="SUPFAM" id="SSF46689">
    <property type="entry name" value="Homeodomain-like"/>
    <property type="match status" value="2"/>
</dbReference>
<dbReference type="InterPro" id="IPR017930">
    <property type="entry name" value="Myb_dom"/>
</dbReference>
<gene>
    <name evidence="10" type="ORF">M0R45_003803</name>
</gene>
<dbReference type="CDD" id="cd00167">
    <property type="entry name" value="SANT"/>
    <property type="match status" value="1"/>
</dbReference>
<evidence type="ECO:0000259" key="7">
    <source>
        <dbReference type="PROSITE" id="PS50090"/>
    </source>
</evidence>
<evidence type="ECO:0000256" key="1">
    <source>
        <dbReference type="ARBA" id="ARBA00004123"/>
    </source>
</evidence>
<feature type="domain" description="SANT" evidence="8">
    <location>
        <begin position="118"/>
        <end position="171"/>
    </location>
</feature>
<dbReference type="EMBL" id="JBEDUW010000001">
    <property type="protein sequence ID" value="KAK9948217.1"/>
    <property type="molecule type" value="Genomic_DNA"/>
</dbReference>
<evidence type="ECO:0000313" key="11">
    <source>
        <dbReference type="Proteomes" id="UP001457282"/>
    </source>
</evidence>
<comment type="caution">
    <text evidence="10">The sequence shown here is derived from an EMBL/GenBank/DDBJ whole genome shotgun (WGS) entry which is preliminary data.</text>
</comment>
<dbReference type="AlphaFoldDB" id="A0AAW1YHG1"/>
<dbReference type="SMART" id="SM00717">
    <property type="entry name" value="SANT"/>
    <property type="match status" value="2"/>
</dbReference>
<evidence type="ECO:0000259" key="9">
    <source>
        <dbReference type="PROSITE" id="PS51294"/>
    </source>
</evidence>
<feature type="domain" description="HTH myb-type" evidence="9">
    <location>
        <begin position="115"/>
        <end position="171"/>
    </location>
</feature>